<sequence length="143" mass="15960">MLVKTFNTPCTLVDVTVGNFLRMCLVGMKPTLECCQPSISSWSFSSRNGGSSTKLHGMYGNRAVMRVVRWLNHRNIPYPTPVGTSLKPHRFLISPYFLLSFKDIPRDFSDVFISSGSDSLHVDDVAIRATFALSVPSMGDKRK</sequence>
<evidence type="ECO:0000313" key="1">
    <source>
        <dbReference type="EMBL" id="GBP76039.1"/>
    </source>
</evidence>
<proteinExistence type="predicted"/>
<accession>A0A4C1YN23</accession>
<dbReference type="Proteomes" id="UP000299102">
    <property type="component" value="Unassembled WGS sequence"/>
</dbReference>
<organism evidence="1 2">
    <name type="scientific">Eumeta variegata</name>
    <name type="common">Bagworm moth</name>
    <name type="synonym">Eumeta japonica</name>
    <dbReference type="NCBI Taxonomy" id="151549"/>
    <lineage>
        <taxon>Eukaryota</taxon>
        <taxon>Metazoa</taxon>
        <taxon>Ecdysozoa</taxon>
        <taxon>Arthropoda</taxon>
        <taxon>Hexapoda</taxon>
        <taxon>Insecta</taxon>
        <taxon>Pterygota</taxon>
        <taxon>Neoptera</taxon>
        <taxon>Endopterygota</taxon>
        <taxon>Lepidoptera</taxon>
        <taxon>Glossata</taxon>
        <taxon>Ditrysia</taxon>
        <taxon>Tineoidea</taxon>
        <taxon>Psychidae</taxon>
        <taxon>Oiketicinae</taxon>
        <taxon>Eumeta</taxon>
    </lineage>
</organism>
<keyword evidence="2" id="KW-1185">Reference proteome</keyword>
<dbReference type="AlphaFoldDB" id="A0A4C1YN23"/>
<protein>
    <submittedName>
        <fullName evidence="1">Uncharacterized protein</fullName>
    </submittedName>
</protein>
<name>A0A4C1YN23_EUMVA</name>
<reference evidence="1 2" key="1">
    <citation type="journal article" date="2019" name="Commun. Biol.">
        <title>The bagworm genome reveals a unique fibroin gene that provides high tensile strength.</title>
        <authorList>
            <person name="Kono N."/>
            <person name="Nakamura H."/>
            <person name="Ohtoshi R."/>
            <person name="Tomita M."/>
            <person name="Numata K."/>
            <person name="Arakawa K."/>
        </authorList>
    </citation>
    <scope>NUCLEOTIDE SEQUENCE [LARGE SCALE GENOMIC DNA]</scope>
</reference>
<evidence type="ECO:0000313" key="2">
    <source>
        <dbReference type="Proteomes" id="UP000299102"/>
    </source>
</evidence>
<gene>
    <name evidence="1" type="ORF">EVAR_33347_1</name>
</gene>
<dbReference type="EMBL" id="BGZK01001273">
    <property type="protein sequence ID" value="GBP76039.1"/>
    <property type="molecule type" value="Genomic_DNA"/>
</dbReference>
<comment type="caution">
    <text evidence="1">The sequence shown here is derived from an EMBL/GenBank/DDBJ whole genome shotgun (WGS) entry which is preliminary data.</text>
</comment>